<reference evidence="1 2" key="1">
    <citation type="submission" date="2016-12" db="EMBL/GenBank/DDBJ databases">
        <title>Draft genome sequences of seven strains of Pseudomonas fluorescens that produce 4-formylaminooxyvinylglycine.</title>
        <authorList>
            <person name="Okrent R.A."/>
            <person name="Manning V.A."/>
            <person name="Trippe K.M."/>
        </authorList>
    </citation>
    <scope>NUCLEOTIDE SEQUENCE [LARGE SCALE GENOMIC DNA]</scope>
    <source>
        <strain evidence="1 2">P5A</strain>
    </source>
</reference>
<dbReference type="EMBL" id="MSDF01000016">
    <property type="protein sequence ID" value="OPA95323.1"/>
    <property type="molecule type" value="Genomic_DNA"/>
</dbReference>
<protein>
    <submittedName>
        <fullName evidence="1">Uncharacterized protein</fullName>
    </submittedName>
</protein>
<organism evidence="1 2">
    <name type="scientific">Pseudomonas fluorescens</name>
    <dbReference type="NCBI Taxonomy" id="294"/>
    <lineage>
        <taxon>Bacteria</taxon>
        <taxon>Pseudomonadati</taxon>
        <taxon>Pseudomonadota</taxon>
        <taxon>Gammaproteobacteria</taxon>
        <taxon>Pseudomonadales</taxon>
        <taxon>Pseudomonadaceae</taxon>
        <taxon>Pseudomonas</taxon>
    </lineage>
</organism>
<evidence type="ECO:0000313" key="1">
    <source>
        <dbReference type="EMBL" id="OPA95323.1"/>
    </source>
</evidence>
<proteinExistence type="predicted"/>
<accession>A0A1T2YUT1</accession>
<evidence type="ECO:0000313" key="2">
    <source>
        <dbReference type="Proteomes" id="UP000190965"/>
    </source>
</evidence>
<sequence>MRLLLCCRCWGCKHRRTLCGSWLACDAGTSVFQLHRGDAIAGKPAPTEVSSHIWTCVWLRFRRSAGGRPGCDRRSGL</sequence>
<dbReference type="OrthoDB" id="7032960at2"/>
<gene>
    <name evidence="1" type="ORF">BFW87_14885</name>
</gene>
<dbReference type="Proteomes" id="UP000190965">
    <property type="component" value="Unassembled WGS sequence"/>
</dbReference>
<name>A0A1T2YUT1_PSEFL</name>
<dbReference type="AlphaFoldDB" id="A0A1T2YUT1"/>
<comment type="caution">
    <text evidence="1">The sequence shown here is derived from an EMBL/GenBank/DDBJ whole genome shotgun (WGS) entry which is preliminary data.</text>
</comment>